<dbReference type="Proteomes" id="UP001166093">
    <property type="component" value="Unassembled WGS sequence"/>
</dbReference>
<gene>
    <name evidence="1" type="primary">Nup133</name>
    <name evidence="1" type="ORF">GTO93_0013805</name>
</gene>
<organism evidence="1 2">
    <name type="scientific">Polyodon spathula</name>
    <name type="common">North American paddlefish</name>
    <name type="synonym">Squalus spathula</name>
    <dbReference type="NCBI Taxonomy" id="7913"/>
    <lineage>
        <taxon>Eukaryota</taxon>
        <taxon>Metazoa</taxon>
        <taxon>Chordata</taxon>
        <taxon>Craniata</taxon>
        <taxon>Vertebrata</taxon>
        <taxon>Euteleostomi</taxon>
        <taxon>Actinopterygii</taxon>
        <taxon>Chondrostei</taxon>
        <taxon>Acipenseriformes</taxon>
        <taxon>Polyodontidae</taxon>
        <taxon>Polyodon</taxon>
    </lineage>
</organism>
<dbReference type="EMBL" id="JAAWVQ010035049">
    <property type="protein sequence ID" value="MBN3273865.1"/>
    <property type="molecule type" value="Genomic_DNA"/>
</dbReference>
<evidence type="ECO:0000313" key="1">
    <source>
        <dbReference type="EMBL" id="MBN3273865.1"/>
    </source>
</evidence>
<dbReference type="Gene3D" id="1.25.40.700">
    <property type="match status" value="1"/>
</dbReference>
<accession>A0ABS2XHW4</accession>
<keyword evidence="2" id="KW-1185">Reference proteome</keyword>
<comment type="caution">
    <text evidence="1">The sequence shown here is derived from an EMBL/GenBank/DDBJ whole genome shotgun (WGS) entry which is preliminary data.</text>
</comment>
<feature type="non-terminal residue" evidence="1">
    <location>
        <position position="1"/>
    </location>
</feature>
<reference evidence="1" key="1">
    <citation type="journal article" date="2021" name="Cell">
        <title>Tracing the genetic footprints of vertebrate landing in non-teleost ray-finned fishes.</title>
        <authorList>
            <person name="Bi X."/>
            <person name="Wang K."/>
            <person name="Yang L."/>
            <person name="Pan H."/>
            <person name="Jiang H."/>
            <person name="Wei Q."/>
            <person name="Fang M."/>
            <person name="Yu H."/>
            <person name="Zhu C."/>
            <person name="Cai Y."/>
            <person name="He Y."/>
            <person name="Gan X."/>
            <person name="Zeng H."/>
            <person name="Yu D."/>
            <person name="Zhu Y."/>
            <person name="Jiang H."/>
            <person name="Qiu Q."/>
            <person name="Yang H."/>
            <person name="Zhang Y.E."/>
            <person name="Wang W."/>
            <person name="Zhu M."/>
            <person name="He S."/>
            <person name="Zhang G."/>
        </authorList>
    </citation>
    <scope>NUCLEOTIDE SEQUENCE</scope>
    <source>
        <strain evidence="1">Pddl_001</strain>
    </source>
</reference>
<name>A0ABS2XHW4_POLSP</name>
<feature type="non-terminal residue" evidence="1">
    <location>
        <position position="253"/>
    </location>
</feature>
<sequence length="253" mass="28871">MLHCFCSWSSSDGNDDPIEAAKDSIFIKILQKLIKEGISLKKYLPDVKDLLQSEELERLLSKSYFEFVLRANYEHYQELQMSHAKVADNFLQSADNAKMKQKLDDLEKRSRRQNARAELIRAFQGGEQYDLFKLKGRTDTTCHVPFKGSGGLRNTQAPHAEEALAPCVTTLSTEIEEGEKYTFCTRPDSPQWWACSRQNYSTTEENAAGRYAQLNTKVLPYRLEKEKEEDLPARDSFIPSVGETECVITGRGL</sequence>
<evidence type="ECO:0000313" key="2">
    <source>
        <dbReference type="Proteomes" id="UP001166093"/>
    </source>
</evidence>
<proteinExistence type="predicted"/>
<protein>
    <submittedName>
        <fullName evidence="1">NU133 protein</fullName>
    </submittedName>
</protein>